<dbReference type="Proteomes" id="UP000660611">
    <property type="component" value="Unassembled WGS sequence"/>
</dbReference>
<organism evidence="1 2">
    <name type="scientific">Dactylosporangium siamense</name>
    <dbReference type="NCBI Taxonomy" id="685454"/>
    <lineage>
        <taxon>Bacteria</taxon>
        <taxon>Bacillati</taxon>
        <taxon>Actinomycetota</taxon>
        <taxon>Actinomycetes</taxon>
        <taxon>Micromonosporales</taxon>
        <taxon>Micromonosporaceae</taxon>
        <taxon>Dactylosporangium</taxon>
    </lineage>
</organism>
<comment type="caution">
    <text evidence="1">The sequence shown here is derived from an EMBL/GenBank/DDBJ whole genome shotgun (WGS) entry which is preliminary data.</text>
</comment>
<dbReference type="AlphaFoldDB" id="A0A919UBD3"/>
<reference evidence="1" key="1">
    <citation type="submission" date="2021-01" db="EMBL/GenBank/DDBJ databases">
        <title>Whole genome shotgun sequence of Dactylosporangium siamense NBRC 106093.</title>
        <authorList>
            <person name="Komaki H."/>
            <person name="Tamura T."/>
        </authorList>
    </citation>
    <scope>NUCLEOTIDE SEQUENCE</scope>
    <source>
        <strain evidence="1">NBRC 106093</strain>
    </source>
</reference>
<gene>
    <name evidence="1" type="ORF">Dsi01nite_070880</name>
</gene>
<evidence type="ECO:0000313" key="1">
    <source>
        <dbReference type="EMBL" id="GIG49047.1"/>
    </source>
</evidence>
<protein>
    <submittedName>
        <fullName evidence="1">Uncharacterized protein</fullName>
    </submittedName>
</protein>
<dbReference type="RefSeq" id="WP_203850729.1">
    <property type="nucleotide sequence ID" value="NZ_BAAAVW010000020.1"/>
</dbReference>
<evidence type="ECO:0000313" key="2">
    <source>
        <dbReference type="Proteomes" id="UP000660611"/>
    </source>
</evidence>
<keyword evidence="2" id="KW-1185">Reference proteome</keyword>
<proteinExistence type="predicted"/>
<accession>A0A919UBD3</accession>
<sequence>MVTFPVDAVTPAGERPPVRPLGDLFPDALVIGDDPALPVLECGRLDRLPTR</sequence>
<name>A0A919UBD3_9ACTN</name>
<dbReference type="EMBL" id="BONQ01000110">
    <property type="protein sequence ID" value="GIG49047.1"/>
    <property type="molecule type" value="Genomic_DNA"/>
</dbReference>